<name>A0A1I7BK36_9BACT</name>
<dbReference type="Proteomes" id="UP000199673">
    <property type="component" value="Unassembled WGS sequence"/>
</dbReference>
<comment type="similarity">
    <text evidence="1 2">Belongs to the ArsC family.</text>
</comment>
<dbReference type="InterPro" id="IPR036249">
    <property type="entry name" value="Thioredoxin-like_sf"/>
</dbReference>
<dbReference type="SUPFAM" id="SSF52833">
    <property type="entry name" value="Thioredoxin-like"/>
    <property type="match status" value="1"/>
</dbReference>
<evidence type="ECO:0000256" key="2">
    <source>
        <dbReference type="PROSITE-ProRule" id="PRU01282"/>
    </source>
</evidence>
<dbReference type="OrthoDB" id="9794155at2"/>
<sequence length="117" mass="13378">MSIKVYGIKNCNTMKKTFDFLGEKGVEYDFIDYKKQKPSAPLLEGFLEKTELNSLVNKKGMTYRKMTDEQKIDLEKQETALPILIENSSMIKRPVIVYTDGSLSLGFDAEEIEGKLK</sequence>
<keyword evidence="4" id="KW-1185">Reference proteome</keyword>
<protein>
    <submittedName>
        <fullName evidence="3">Transcriptional regulator, Spx/MgsR family</fullName>
    </submittedName>
</protein>
<gene>
    <name evidence="3" type="ORF">SAMN04489724_2488</name>
</gene>
<dbReference type="PANTHER" id="PTHR30041">
    <property type="entry name" value="ARSENATE REDUCTASE"/>
    <property type="match status" value="1"/>
</dbReference>
<reference evidence="4" key="1">
    <citation type="submission" date="2016-10" db="EMBL/GenBank/DDBJ databases">
        <authorList>
            <person name="Varghese N."/>
            <person name="Submissions S."/>
        </authorList>
    </citation>
    <scope>NUCLEOTIDE SEQUENCE [LARGE SCALE GENOMIC DNA]</scope>
    <source>
        <strain evidence="4">DSM 23445</strain>
    </source>
</reference>
<accession>A0A1I7BK36</accession>
<dbReference type="InterPro" id="IPR006660">
    <property type="entry name" value="Arsenate_reductase-like"/>
</dbReference>
<dbReference type="InterPro" id="IPR006504">
    <property type="entry name" value="Tscrpt_reg_Spx/MgsR"/>
</dbReference>
<proteinExistence type="inferred from homology"/>
<dbReference type="AlphaFoldDB" id="A0A1I7BK36"/>
<dbReference type="PANTHER" id="PTHR30041:SF8">
    <property type="entry name" value="PROTEIN YFFB"/>
    <property type="match status" value="1"/>
</dbReference>
<organism evidence="3 4">
    <name type="scientific">Algoriphagus locisalis</name>
    <dbReference type="NCBI Taxonomy" id="305507"/>
    <lineage>
        <taxon>Bacteria</taxon>
        <taxon>Pseudomonadati</taxon>
        <taxon>Bacteroidota</taxon>
        <taxon>Cytophagia</taxon>
        <taxon>Cytophagales</taxon>
        <taxon>Cyclobacteriaceae</taxon>
        <taxon>Algoriphagus</taxon>
    </lineage>
</organism>
<evidence type="ECO:0000313" key="4">
    <source>
        <dbReference type="Proteomes" id="UP000199673"/>
    </source>
</evidence>
<evidence type="ECO:0000256" key="1">
    <source>
        <dbReference type="ARBA" id="ARBA00007198"/>
    </source>
</evidence>
<dbReference type="RefSeq" id="WP_091693416.1">
    <property type="nucleotide sequence ID" value="NZ_FPBF01000003.1"/>
</dbReference>
<dbReference type="Gene3D" id="3.40.30.10">
    <property type="entry name" value="Glutaredoxin"/>
    <property type="match status" value="1"/>
</dbReference>
<evidence type="ECO:0000313" key="3">
    <source>
        <dbReference type="EMBL" id="SFT87522.1"/>
    </source>
</evidence>
<dbReference type="STRING" id="305507.SAMN04489724_2488"/>
<dbReference type="PROSITE" id="PS51353">
    <property type="entry name" value="ARSC"/>
    <property type="match status" value="1"/>
</dbReference>
<dbReference type="EMBL" id="FPBF01000003">
    <property type="protein sequence ID" value="SFT87522.1"/>
    <property type="molecule type" value="Genomic_DNA"/>
</dbReference>
<dbReference type="NCBIfam" id="TIGR01617">
    <property type="entry name" value="arsC_related"/>
    <property type="match status" value="1"/>
</dbReference>
<dbReference type="Pfam" id="PF03960">
    <property type="entry name" value="ArsC"/>
    <property type="match status" value="1"/>
</dbReference>